<reference evidence="3" key="1">
    <citation type="submission" date="2015-05" db="EMBL/GenBank/DDBJ databases">
        <authorList>
            <person name="Urmite Genomes"/>
        </authorList>
    </citation>
    <scope>NUCLEOTIDE SEQUENCE [LARGE SCALE GENOMIC DNA]</scope>
    <source>
        <strain evidence="3">LF1</strain>
    </source>
</reference>
<dbReference type="STRING" id="1499688.BN000_02730"/>
<dbReference type="Pfam" id="PF00190">
    <property type="entry name" value="Cupin_1"/>
    <property type="match status" value="1"/>
</dbReference>
<dbReference type="InterPro" id="IPR011051">
    <property type="entry name" value="RmlC_Cupin_sf"/>
</dbReference>
<name>A0A0U1NXQ8_9BACI</name>
<sequence>MVSNIDHKSPSTQYSFDINKSPFFKKDTNNYINILGVEQLNTLENVSLLDIFLSTNNVVEPHYHQNAAQLVYCISGAATVSMLNPFTKQILSYYISPGQVANVPQAWWHYEVAAVDNTHLLTIFNAPTPQVILGSDILKFTPSNIMSHTYCMNENQWKQITASVKPETYIGPYQNCNRGPESMPHQYLNQHFQYNQQTLIFSSICNIGDKRMKSTTGMEIPCLFCCSTLAQMQI</sequence>
<evidence type="ECO:0000313" key="3">
    <source>
        <dbReference type="Proteomes" id="UP000199087"/>
    </source>
</evidence>
<dbReference type="Gene3D" id="2.60.120.10">
    <property type="entry name" value="Jelly Rolls"/>
    <property type="match status" value="1"/>
</dbReference>
<evidence type="ECO:0000313" key="2">
    <source>
        <dbReference type="EMBL" id="CRK82783.1"/>
    </source>
</evidence>
<dbReference type="InterPro" id="IPR014710">
    <property type="entry name" value="RmlC-like_jellyroll"/>
</dbReference>
<dbReference type="CDD" id="cd20306">
    <property type="entry name" value="cupin_OxDC-like"/>
    <property type="match status" value="1"/>
</dbReference>
<dbReference type="EMBL" id="CVRB01000003">
    <property type="protein sequence ID" value="CRK82783.1"/>
    <property type="molecule type" value="Genomic_DNA"/>
</dbReference>
<dbReference type="OrthoDB" id="2739624at2"/>
<dbReference type="RefSeq" id="WP_090635106.1">
    <property type="nucleotide sequence ID" value="NZ_CVRB01000003.1"/>
</dbReference>
<dbReference type="InterPro" id="IPR006045">
    <property type="entry name" value="Cupin_1"/>
</dbReference>
<dbReference type="SUPFAM" id="SSF51182">
    <property type="entry name" value="RmlC-like cupins"/>
    <property type="match status" value="1"/>
</dbReference>
<gene>
    <name evidence="2" type="ORF">BN000_02730</name>
</gene>
<dbReference type="SMART" id="SM00835">
    <property type="entry name" value="Cupin_1"/>
    <property type="match status" value="1"/>
</dbReference>
<evidence type="ECO:0000259" key="1">
    <source>
        <dbReference type="SMART" id="SM00835"/>
    </source>
</evidence>
<organism evidence="2 3">
    <name type="scientific">Neobacillus massiliamazoniensis</name>
    <dbReference type="NCBI Taxonomy" id="1499688"/>
    <lineage>
        <taxon>Bacteria</taxon>
        <taxon>Bacillati</taxon>
        <taxon>Bacillota</taxon>
        <taxon>Bacilli</taxon>
        <taxon>Bacillales</taxon>
        <taxon>Bacillaceae</taxon>
        <taxon>Neobacillus</taxon>
    </lineage>
</organism>
<proteinExistence type="predicted"/>
<dbReference type="AlphaFoldDB" id="A0A0U1NXQ8"/>
<accession>A0A0U1NXQ8</accession>
<keyword evidence="3" id="KW-1185">Reference proteome</keyword>
<feature type="domain" description="Cupin type-1" evidence="1">
    <location>
        <begin position="21"/>
        <end position="158"/>
    </location>
</feature>
<protein>
    <submittedName>
        <fullName evidence="2">Oxalate decarboxylase</fullName>
    </submittedName>
</protein>
<dbReference type="Proteomes" id="UP000199087">
    <property type="component" value="Unassembled WGS sequence"/>
</dbReference>